<keyword evidence="2" id="KW-1185">Reference proteome</keyword>
<dbReference type="EMBL" id="BSYO01000002">
    <property type="protein sequence ID" value="GMH00816.1"/>
    <property type="molecule type" value="Genomic_DNA"/>
</dbReference>
<comment type="caution">
    <text evidence="1">The sequence shown here is derived from an EMBL/GenBank/DDBJ whole genome shotgun (WGS) entry which is preliminary data.</text>
</comment>
<evidence type="ECO:0000313" key="1">
    <source>
        <dbReference type="EMBL" id="GMH00816.1"/>
    </source>
</evidence>
<dbReference type="Proteomes" id="UP001279734">
    <property type="component" value="Unassembled WGS sequence"/>
</dbReference>
<name>A0AAD3RYE2_NEPGR</name>
<protein>
    <submittedName>
        <fullName evidence="1">Uncharacterized protein</fullName>
    </submittedName>
</protein>
<accession>A0AAD3RYE2</accession>
<organism evidence="1 2">
    <name type="scientific">Nepenthes gracilis</name>
    <name type="common">Slender pitcher plant</name>
    <dbReference type="NCBI Taxonomy" id="150966"/>
    <lineage>
        <taxon>Eukaryota</taxon>
        <taxon>Viridiplantae</taxon>
        <taxon>Streptophyta</taxon>
        <taxon>Embryophyta</taxon>
        <taxon>Tracheophyta</taxon>
        <taxon>Spermatophyta</taxon>
        <taxon>Magnoliopsida</taxon>
        <taxon>eudicotyledons</taxon>
        <taxon>Gunneridae</taxon>
        <taxon>Pentapetalae</taxon>
        <taxon>Caryophyllales</taxon>
        <taxon>Nepenthaceae</taxon>
        <taxon>Nepenthes</taxon>
    </lineage>
</organism>
<reference evidence="1" key="1">
    <citation type="submission" date="2023-05" db="EMBL/GenBank/DDBJ databases">
        <title>Nepenthes gracilis genome sequencing.</title>
        <authorList>
            <person name="Fukushima K."/>
        </authorList>
    </citation>
    <scope>NUCLEOTIDE SEQUENCE</scope>
    <source>
        <strain evidence="1">SING2019-196</strain>
    </source>
</reference>
<gene>
    <name evidence="1" type="ORF">Nepgr_002655</name>
</gene>
<dbReference type="AlphaFoldDB" id="A0AAD3RYE2"/>
<sequence>MERCRALGATAGLGFLIPVISLFPPSFFAASHSCGHSLEGGFDAVLSFCDDESEIFVLRNLVMLLNSGLVCCMECCCLHEFGFLVVELCCGILAWIVSCLASIRPCVTLNLVLFISLLIDVARLNQFSPLDLRVSEAVGPSCSLYICTAFVTTCCVYVEDLEALDV</sequence>
<proteinExistence type="predicted"/>
<evidence type="ECO:0000313" key="2">
    <source>
        <dbReference type="Proteomes" id="UP001279734"/>
    </source>
</evidence>